<reference evidence="3 4" key="1">
    <citation type="journal article" date="2013" name="MBio">
        <title>Genome sequencing of the plant pathogen Taphrina deformans, the causal agent of peach leaf curl.</title>
        <authorList>
            <person name="Cisse O.H."/>
            <person name="Almeida J.M.G.C.F."/>
            <person name="Fonseca A."/>
            <person name="Kumar A.A."/>
            <person name="Salojaervi J."/>
            <person name="Overmyer K."/>
            <person name="Hauser P.M."/>
            <person name="Pagni M."/>
        </authorList>
    </citation>
    <scope>NUCLEOTIDE SEQUENCE [LARGE SCALE GENOMIC DNA]</scope>
    <source>
        <strain evidence="4">PYCC 5710 / ATCC 11124 / CBS 356.35 / IMI 108563 / JCM 9778 / NBRC 8474</strain>
    </source>
</reference>
<feature type="compositionally biased region" description="Polar residues" evidence="1">
    <location>
        <begin position="1"/>
        <end position="11"/>
    </location>
</feature>
<evidence type="ECO:0000256" key="2">
    <source>
        <dbReference type="SAM" id="Phobius"/>
    </source>
</evidence>
<dbReference type="VEuPathDB" id="FungiDB:TAPDE_001537"/>
<feature type="region of interest" description="Disordered" evidence="1">
    <location>
        <begin position="351"/>
        <end position="418"/>
    </location>
</feature>
<dbReference type="Proteomes" id="UP000013776">
    <property type="component" value="Unassembled WGS sequence"/>
</dbReference>
<accession>R4XEC1</accession>
<feature type="compositionally biased region" description="Polar residues" evidence="1">
    <location>
        <begin position="406"/>
        <end position="418"/>
    </location>
</feature>
<feature type="transmembrane region" description="Helical" evidence="2">
    <location>
        <begin position="492"/>
        <end position="510"/>
    </location>
</feature>
<feature type="region of interest" description="Disordered" evidence="1">
    <location>
        <begin position="51"/>
        <end position="71"/>
    </location>
</feature>
<evidence type="ECO:0000256" key="1">
    <source>
        <dbReference type="SAM" id="MobiDB-lite"/>
    </source>
</evidence>
<organism evidence="3 4">
    <name type="scientific">Taphrina deformans (strain PYCC 5710 / ATCC 11124 / CBS 356.35 / IMI 108563 / JCM 9778 / NBRC 8474)</name>
    <name type="common">Peach leaf curl fungus</name>
    <name type="synonym">Lalaria deformans</name>
    <dbReference type="NCBI Taxonomy" id="1097556"/>
    <lineage>
        <taxon>Eukaryota</taxon>
        <taxon>Fungi</taxon>
        <taxon>Dikarya</taxon>
        <taxon>Ascomycota</taxon>
        <taxon>Taphrinomycotina</taxon>
        <taxon>Taphrinomycetes</taxon>
        <taxon>Taphrinales</taxon>
        <taxon>Taphrinaceae</taxon>
        <taxon>Taphrina</taxon>
    </lineage>
</organism>
<feature type="compositionally biased region" description="Polar residues" evidence="1">
    <location>
        <begin position="377"/>
        <end position="390"/>
    </location>
</feature>
<evidence type="ECO:0000313" key="3">
    <source>
        <dbReference type="EMBL" id="CCG81712.1"/>
    </source>
</evidence>
<name>R4XEC1_TAPDE</name>
<sequence length="516" mass="56740">MRRSESNQSITRPMWDSSDPTRNPSPLPLPDNHAPMSGIRTQSKISAAHKRLTSTTSSRSLTQLVPEEESPTMSLYDLVSTIHTNLEILLKRSQNNARDLGRLRGDVKNPQAIEEIKKLLQESSTTHASSDVQDPERRREIETELAIKLDALLKNSANTTEKATNVSVGLSSDGALMAQVTSAAQTAAMAADGTDRVLNGISSMRAFLQEHLPVHIPDPLPVAPLSAPIEAEPVKVSIDTSSLEATVNMLSSEIASKIRDIQQLDLTLLDRKAELANLESRTSLLKNNLTNLVNSLAESRAAEMQRQKDISESKDKELVLRQKKSTLGRRALMPLGPSVDRRIVSLSNVDTPPMARKQAPPQSPAPSIAPPLRHESPFSQAPVTLANTIDQENEPRKSPHRPMQLTLRQTPPRRTSWSRRVSQIFTSGGNKENSLLNSVHEDSTSSRFGKQFDSTDEKAHGNIGRGFAASKDFRGSVRSFRSFSSPLTTPHVFFHVYITILIIAIMYSTAQTLISG</sequence>
<feature type="compositionally biased region" description="Low complexity" evidence="1">
    <location>
        <begin position="53"/>
        <end position="62"/>
    </location>
</feature>
<gene>
    <name evidence="3" type="ORF">TAPDE_001537</name>
</gene>
<feature type="region of interest" description="Disordered" evidence="1">
    <location>
        <begin position="1"/>
        <end position="37"/>
    </location>
</feature>
<keyword evidence="2" id="KW-0812">Transmembrane</keyword>
<dbReference type="OrthoDB" id="10638252at2759"/>
<protein>
    <submittedName>
        <fullName evidence="3">Uncharacterized protein</fullName>
    </submittedName>
</protein>
<evidence type="ECO:0000313" key="4">
    <source>
        <dbReference type="Proteomes" id="UP000013776"/>
    </source>
</evidence>
<proteinExistence type="predicted"/>
<dbReference type="EMBL" id="CAHR02000056">
    <property type="protein sequence ID" value="CCG81712.1"/>
    <property type="molecule type" value="Genomic_DNA"/>
</dbReference>
<comment type="caution">
    <text evidence="3">The sequence shown here is derived from an EMBL/GenBank/DDBJ whole genome shotgun (WGS) entry which is preliminary data.</text>
</comment>
<keyword evidence="2" id="KW-0472">Membrane</keyword>
<dbReference type="AlphaFoldDB" id="R4XEC1"/>
<keyword evidence="2" id="KW-1133">Transmembrane helix</keyword>
<feature type="region of interest" description="Disordered" evidence="1">
    <location>
        <begin position="441"/>
        <end position="463"/>
    </location>
</feature>
<keyword evidence="4" id="KW-1185">Reference proteome</keyword>